<comment type="subcellular location">
    <subcellularLocation>
        <location evidence="1">Secreted</location>
    </subcellularLocation>
</comment>
<evidence type="ECO:0000256" key="3">
    <source>
        <dbReference type="ARBA" id="ARBA00022729"/>
    </source>
</evidence>
<dbReference type="SUPFAM" id="SSF52058">
    <property type="entry name" value="L domain-like"/>
    <property type="match status" value="1"/>
</dbReference>
<keyword evidence="2" id="KW-0964">Secreted</keyword>
<evidence type="ECO:0000256" key="2">
    <source>
        <dbReference type="ARBA" id="ARBA00022525"/>
    </source>
</evidence>
<comment type="caution">
    <text evidence="5">The sequence shown here is derived from an EMBL/GenBank/DDBJ whole genome shotgun (WGS) entry which is preliminary data.</text>
</comment>
<dbReference type="InterPro" id="IPR051582">
    <property type="entry name" value="LRR_extensin-like_regulator"/>
</dbReference>
<keyword evidence="4" id="KW-0677">Repeat</keyword>
<dbReference type="InterPro" id="IPR032675">
    <property type="entry name" value="LRR_dom_sf"/>
</dbReference>
<sequence length="261" mass="28830">MQIFQTDHHFHNNKFADEFPSSVLPRFNLAFLDLRFNFFAGAVPPSIFSLPVKVLFLNNNRFSQPLPSVVGRTTAPYLTLANNDFTGTIPSSIGETGGTLIQVLFLGNSLSSYLPAGIGRLQKATVFDARLNKITGSIPLSLGCLSKVEQLHFAGNLLYREVPTEVCRLANRARLLNLSLSENYITSLGNGCLDLLRRGILDVRKNCIQACAGQRSPEECALFFACRKYCPAFEYVPCYSGWESRADNHGSSLPSTKKNGR</sequence>
<accession>A0ABR2M555</accession>
<dbReference type="PANTHER" id="PTHR32093">
    <property type="entry name" value="LEUCINE-RICH REPEAT EXTENSIN-LIKE PROTEIN 3-RELATED"/>
    <property type="match status" value="1"/>
</dbReference>
<organism evidence="5 6">
    <name type="scientific">Platanthera guangdongensis</name>
    <dbReference type="NCBI Taxonomy" id="2320717"/>
    <lineage>
        <taxon>Eukaryota</taxon>
        <taxon>Viridiplantae</taxon>
        <taxon>Streptophyta</taxon>
        <taxon>Embryophyta</taxon>
        <taxon>Tracheophyta</taxon>
        <taxon>Spermatophyta</taxon>
        <taxon>Magnoliopsida</taxon>
        <taxon>Liliopsida</taxon>
        <taxon>Asparagales</taxon>
        <taxon>Orchidaceae</taxon>
        <taxon>Orchidoideae</taxon>
        <taxon>Orchideae</taxon>
        <taxon>Orchidinae</taxon>
        <taxon>Platanthera</taxon>
    </lineage>
</organism>
<protein>
    <submittedName>
        <fullName evidence="5">Uncharacterized protein</fullName>
    </submittedName>
</protein>
<dbReference type="Proteomes" id="UP001412067">
    <property type="component" value="Unassembled WGS sequence"/>
</dbReference>
<proteinExistence type="predicted"/>
<evidence type="ECO:0000256" key="4">
    <source>
        <dbReference type="ARBA" id="ARBA00022737"/>
    </source>
</evidence>
<evidence type="ECO:0000313" key="6">
    <source>
        <dbReference type="Proteomes" id="UP001412067"/>
    </source>
</evidence>
<dbReference type="EMBL" id="JBBWWR010000012">
    <property type="protein sequence ID" value="KAK8959290.1"/>
    <property type="molecule type" value="Genomic_DNA"/>
</dbReference>
<reference evidence="5 6" key="1">
    <citation type="journal article" date="2022" name="Nat. Plants">
        <title>Genomes of leafy and leafless Platanthera orchids illuminate the evolution of mycoheterotrophy.</title>
        <authorList>
            <person name="Li M.H."/>
            <person name="Liu K.W."/>
            <person name="Li Z."/>
            <person name="Lu H.C."/>
            <person name="Ye Q.L."/>
            <person name="Zhang D."/>
            <person name="Wang J.Y."/>
            <person name="Li Y.F."/>
            <person name="Zhong Z.M."/>
            <person name="Liu X."/>
            <person name="Yu X."/>
            <person name="Liu D.K."/>
            <person name="Tu X.D."/>
            <person name="Liu B."/>
            <person name="Hao Y."/>
            <person name="Liao X.Y."/>
            <person name="Jiang Y.T."/>
            <person name="Sun W.H."/>
            <person name="Chen J."/>
            <person name="Chen Y.Q."/>
            <person name="Ai Y."/>
            <person name="Zhai J.W."/>
            <person name="Wu S.S."/>
            <person name="Zhou Z."/>
            <person name="Hsiao Y.Y."/>
            <person name="Wu W.L."/>
            <person name="Chen Y.Y."/>
            <person name="Lin Y.F."/>
            <person name="Hsu J.L."/>
            <person name="Li C.Y."/>
            <person name="Wang Z.W."/>
            <person name="Zhao X."/>
            <person name="Zhong W.Y."/>
            <person name="Ma X.K."/>
            <person name="Ma L."/>
            <person name="Huang J."/>
            <person name="Chen G.Z."/>
            <person name="Huang M.Z."/>
            <person name="Huang L."/>
            <person name="Peng D.H."/>
            <person name="Luo Y.B."/>
            <person name="Zou S.Q."/>
            <person name="Chen S.P."/>
            <person name="Lan S."/>
            <person name="Tsai W.C."/>
            <person name="Van de Peer Y."/>
            <person name="Liu Z.J."/>
        </authorList>
    </citation>
    <scope>NUCLEOTIDE SEQUENCE [LARGE SCALE GENOMIC DNA]</scope>
    <source>
        <strain evidence="5">Lor288</strain>
    </source>
</reference>
<gene>
    <name evidence="5" type="ORF">KSP40_PGU016435</name>
</gene>
<dbReference type="InterPro" id="IPR001611">
    <property type="entry name" value="Leu-rich_rpt"/>
</dbReference>
<evidence type="ECO:0000256" key="1">
    <source>
        <dbReference type="ARBA" id="ARBA00004613"/>
    </source>
</evidence>
<dbReference type="Gene3D" id="3.80.10.10">
    <property type="entry name" value="Ribonuclease Inhibitor"/>
    <property type="match status" value="1"/>
</dbReference>
<keyword evidence="6" id="KW-1185">Reference proteome</keyword>
<keyword evidence="3" id="KW-0732">Signal</keyword>
<evidence type="ECO:0000313" key="5">
    <source>
        <dbReference type="EMBL" id="KAK8959290.1"/>
    </source>
</evidence>
<dbReference type="Pfam" id="PF00560">
    <property type="entry name" value="LRR_1"/>
    <property type="match status" value="1"/>
</dbReference>
<dbReference type="PANTHER" id="PTHR32093:SF128">
    <property type="entry name" value="LEUCINE-RICH REPEAT-CONTAINING N-TERMINAL PLANT-TYPE DOMAIN-CONTAINING PROTEIN"/>
    <property type="match status" value="1"/>
</dbReference>
<name>A0ABR2M555_9ASPA</name>